<dbReference type="Pfam" id="PF03437">
    <property type="entry name" value="BtpA"/>
    <property type="match status" value="1"/>
</dbReference>
<comment type="caution">
    <text evidence="2">The sequence shown here is derived from an EMBL/GenBank/DDBJ whole genome shotgun (WGS) entry which is preliminary data.</text>
</comment>
<dbReference type="EMBL" id="JNSL01000185">
    <property type="protein sequence ID" value="KGA13475.1"/>
    <property type="molecule type" value="Genomic_DNA"/>
</dbReference>
<dbReference type="SUPFAM" id="SSF51366">
    <property type="entry name" value="Ribulose-phoshate binding barrel"/>
    <property type="match status" value="1"/>
</dbReference>
<dbReference type="PANTHER" id="PTHR21381:SF3">
    <property type="entry name" value="SGC REGION PROTEIN SGCQ-RELATED"/>
    <property type="match status" value="1"/>
</dbReference>
<proteinExistence type="inferred from homology"/>
<evidence type="ECO:0008006" key="3">
    <source>
        <dbReference type="Google" id="ProtNLM"/>
    </source>
</evidence>
<protein>
    <recommendedName>
        <fullName evidence="3">Sgc region protein SgcQ</fullName>
    </recommendedName>
</protein>
<accession>A0A094PP48</accession>
<organism evidence="2">
    <name type="scientific">freshwater metagenome</name>
    <dbReference type="NCBI Taxonomy" id="449393"/>
    <lineage>
        <taxon>unclassified sequences</taxon>
        <taxon>metagenomes</taxon>
        <taxon>ecological metagenomes</taxon>
    </lineage>
</organism>
<reference evidence="2" key="1">
    <citation type="submission" date="2014-06" db="EMBL/GenBank/DDBJ databases">
        <title>Key roles for freshwater Actinobacteria revealed by deep metagenomic sequencing.</title>
        <authorList>
            <person name="Ghai R."/>
            <person name="Mizuno C.M."/>
            <person name="Picazo A."/>
            <person name="Camacho A."/>
            <person name="Rodriguez-Valera F."/>
        </authorList>
    </citation>
    <scope>NUCLEOTIDE SEQUENCE</scope>
</reference>
<evidence type="ECO:0000313" key="2">
    <source>
        <dbReference type="EMBL" id="KGA13475.1"/>
    </source>
</evidence>
<dbReference type="InterPro" id="IPR011060">
    <property type="entry name" value="RibuloseP-bd_barrel"/>
</dbReference>
<evidence type="ECO:0000256" key="1">
    <source>
        <dbReference type="ARBA" id="ARBA00006007"/>
    </source>
</evidence>
<dbReference type="InterPro" id="IPR005137">
    <property type="entry name" value="BtpA"/>
</dbReference>
<dbReference type="AlphaFoldDB" id="A0A094PP48"/>
<dbReference type="PANTHER" id="PTHR21381">
    <property type="entry name" value="ZGC:162297"/>
    <property type="match status" value="1"/>
</dbReference>
<dbReference type="NCBIfam" id="TIGR00259">
    <property type="entry name" value="thylakoid_BtpA"/>
    <property type="match status" value="1"/>
</dbReference>
<comment type="similarity">
    <text evidence="1">Belongs to the BtpA family.</text>
</comment>
<sequence length="274" mass="29498">MPNQTRLQAIFGDKKPVIGMVHLPASPGQPQSFNQAPLEVLVKNVQKDVQALLAGGIDGLLFCNESDLPYTTRVDQEVGAWAAYFIGEMKSQMDKPYGVNLLWDPIASIAVAASTGASFVREVMCGSFASEMGILQPDPAAVVRTRTRLRAEHIALLTNIVPEFATALADRTVAQRAQAAAYFGFDALLVSGPVAGEEFSVKDVQEAKSKSNGVPVFANTGVKLENIEKTLQMADGVIIGSSLKVDGKTFNPVDPNRVKLFMEKVEKFRKNGSA</sequence>
<gene>
    <name evidence="2" type="ORF">GM51_19640</name>
</gene>
<name>A0A094PP48_9ZZZZ</name>
<dbReference type="PIRSF" id="PIRSF005956">
    <property type="entry name" value="BtpA"/>
    <property type="match status" value="1"/>
</dbReference>